<reference evidence="4 5" key="1">
    <citation type="submission" date="2023-01" db="EMBL/GenBank/DDBJ databases">
        <authorList>
            <person name="Kreplak J."/>
        </authorList>
    </citation>
    <scope>NUCLEOTIDE SEQUENCE [LARGE SCALE GENOMIC DNA]</scope>
</reference>
<feature type="region of interest" description="Disordered" evidence="2">
    <location>
        <begin position="1"/>
        <end position="27"/>
    </location>
</feature>
<dbReference type="EMBL" id="OX451739">
    <property type="protein sequence ID" value="CAI8611680.1"/>
    <property type="molecule type" value="Genomic_DNA"/>
</dbReference>
<evidence type="ECO:0000256" key="1">
    <source>
        <dbReference type="ARBA" id="ARBA00022499"/>
    </source>
</evidence>
<dbReference type="InterPro" id="IPR029071">
    <property type="entry name" value="Ubiquitin-like_domsf"/>
</dbReference>
<name>A0AAV1AMF8_VICFA</name>
<dbReference type="GO" id="GO:0003729">
    <property type="term" value="F:mRNA binding"/>
    <property type="evidence" value="ECO:0007669"/>
    <property type="project" value="UniProtKB-ARBA"/>
</dbReference>
<evidence type="ECO:0000256" key="2">
    <source>
        <dbReference type="SAM" id="MobiDB-lite"/>
    </source>
</evidence>
<dbReference type="Gene3D" id="3.10.20.90">
    <property type="entry name" value="Phosphatidylinositol 3-kinase Catalytic Subunit, Chain A, domain 1"/>
    <property type="match status" value="1"/>
</dbReference>
<evidence type="ECO:0000313" key="5">
    <source>
        <dbReference type="Proteomes" id="UP001157006"/>
    </source>
</evidence>
<dbReference type="AlphaFoldDB" id="A0AAV1AMF8"/>
<dbReference type="PRINTS" id="PR00348">
    <property type="entry name" value="UBIQUITIN"/>
</dbReference>
<keyword evidence="1" id="KW-1017">Isopeptide bond</keyword>
<sequence length="240" mass="26930">MTPIETPIQPQQQQRSSTKRKLDDDDESVLDDDLVYVRMRKAETTETTVKPWSGGGCRAGGGDGNNNLLKNRGPVCFFIRMVSEGYSVVMNAFPENTVQSIHERIYEMKRIPVFEQRLIFKGKQLQWEQTLAECGIQKDVILELVGRMRSTEHPQAWQVVNDMVTIVYDLCVGGNVQDPVKTVKNLLTTYINLALEPKPKLDADSATKYFQIFMNCSAISILVTLYVSPFTGCACGVGVL</sequence>
<gene>
    <name evidence="4" type="ORF">VFH_IV241560</name>
</gene>
<proteinExistence type="predicted"/>
<evidence type="ECO:0000313" key="4">
    <source>
        <dbReference type="EMBL" id="CAI8611680.1"/>
    </source>
</evidence>
<dbReference type="InterPro" id="IPR019956">
    <property type="entry name" value="Ubiquitin_dom"/>
</dbReference>
<feature type="domain" description="Ubiquitin-like" evidence="3">
    <location>
        <begin position="75"/>
        <end position="151"/>
    </location>
</feature>
<dbReference type="Pfam" id="PF00240">
    <property type="entry name" value="ubiquitin"/>
    <property type="match status" value="1"/>
</dbReference>
<dbReference type="Proteomes" id="UP001157006">
    <property type="component" value="Chromosome 4"/>
</dbReference>
<protein>
    <recommendedName>
        <fullName evidence="3">Ubiquitin-like domain-containing protein</fullName>
    </recommendedName>
</protein>
<accession>A0AAV1AMF8</accession>
<organism evidence="4 5">
    <name type="scientific">Vicia faba</name>
    <name type="common">Broad bean</name>
    <name type="synonym">Faba vulgaris</name>
    <dbReference type="NCBI Taxonomy" id="3906"/>
    <lineage>
        <taxon>Eukaryota</taxon>
        <taxon>Viridiplantae</taxon>
        <taxon>Streptophyta</taxon>
        <taxon>Embryophyta</taxon>
        <taxon>Tracheophyta</taxon>
        <taxon>Spermatophyta</taxon>
        <taxon>Magnoliopsida</taxon>
        <taxon>eudicotyledons</taxon>
        <taxon>Gunneridae</taxon>
        <taxon>Pentapetalae</taxon>
        <taxon>rosids</taxon>
        <taxon>fabids</taxon>
        <taxon>Fabales</taxon>
        <taxon>Fabaceae</taxon>
        <taxon>Papilionoideae</taxon>
        <taxon>50 kb inversion clade</taxon>
        <taxon>NPAAA clade</taxon>
        <taxon>Hologalegina</taxon>
        <taxon>IRL clade</taxon>
        <taxon>Fabeae</taxon>
        <taxon>Vicia</taxon>
    </lineage>
</organism>
<dbReference type="SUPFAM" id="SSF54236">
    <property type="entry name" value="Ubiquitin-like"/>
    <property type="match status" value="1"/>
</dbReference>
<dbReference type="PROSITE" id="PS50053">
    <property type="entry name" value="UBIQUITIN_2"/>
    <property type="match status" value="1"/>
</dbReference>
<feature type="compositionally biased region" description="Low complexity" evidence="2">
    <location>
        <begin position="1"/>
        <end position="16"/>
    </location>
</feature>
<evidence type="ECO:0000259" key="3">
    <source>
        <dbReference type="PROSITE" id="PS50053"/>
    </source>
</evidence>
<dbReference type="SMART" id="SM00213">
    <property type="entry name" value="UBQ"/>
    <property type="match status" value="1"/>
</dbReference>
<keyword evidence="5" id="KW-1185">Reference proteome</keyword>
<dbReference type="InterPro" id="IPR050158">
    <property type="entry name" value="Ubiquitin_ubiquitin-like"/>
</dbReference>
<dbReference type="PANTHER" id="PTHR10666">
    <property type="entry name" value="UBIQUITIN"/>
    <property type="match status" value="1"/>
</dbReference>
<dbReference type="InterPro" id="IPR000626">
    <property type="entry name" value="Ubiquitin-like_dom"/>
</dbReference>